<dbReference type="PANTHER" id="PTHR33221">
    <property type="entry name" value="WINGED HELIX-TURN-HELIX TRANSCRIPTIONAL REGULATOR, RRF2 FAMILY"/>
    <property type="match status" value="1"/>
</dbReference>
<dbReference type="AlphaFoldDB" id="A0A7W7ACD2"/>
<evidence type="ECO:0000313" key="1">
    <source>
        <dbReference type="EMBL" id="MBB4614321.1"/>
    </source>
</evidence>
<dbReference type="RefSeq" id="WP_144904164.1">
    <property type="nucleotide sequence ID" value="NZ_JACHOA010000004.1"/>
</dbReference>
<dbReference type="PROSITE" id="PS51197">
    <property type="entry name" value="HTH_RRF2_2"/>
    <property type="match status" value="1"/>
</dbReference>
<dbReference type="EMBL" id="JACHOA010000004">
    <property type="protein sequence ID" value="MBB4614321.1"/>
    <property type="molecule type" value="Genomic_DNA"/>
</dbReference>
<gene>
    <name evidence="1" type="ORF">GGR37_002607</name>
</gene>
<proteinExistence type="predicted"/>
<dbReference type="OrthoDB" id="9800506at2"/>
<name>A0A7W7ACD2_9SPHN</name>
<comment type="caution">
    <text evidence="1">The sequence shown here is derived from an EMBL/GenBank/DDBJ whole genome shotgun (WGS) entry which is preliminary data.</text>
</comment>
<protein>
    <submittedName>
        <fullName evidence="1">Rrf2 family protein</fullName>
    </submittedName>
</protein>
<reference evidence="1 2" key="1">
    <citation type="submission" date="2020-08" db="EMBL/GenBank/DDBJ databases">
        <title>Genomic Encyclopedia of Type Strains, Phase IV (KMG-IV): sequencing the most valuable type-strain genomes for metagenomic binning, comparative biology and taxonomic classification.</title>
        <authorList>
            <person name="Goeker M."/>
        </authorList>
    </citation>
    <scope>NUCLEOTIDE SEQUENCE [LARGE SCALE GENOMIC DNA]</scope>
    <source>
        <strain evidence="1 2">DSM 17507</strain>
    </source>
</reference>
<keyword evidence="2" id="KW-1185">Reference proteome</keyword>
<accession>A0A7W7ACD2</accession>
<dbReference type="InterPro" id="IPR036390">
    <property type="entry name" value="WH_DNA-bd_sf"/>
</dbReference>
<dbReference type="GO" id="GO:0005829">
    <property type="term" value="C:cytosol"/>
    <property type="evidence" value="ECO:0007669"/>
    <property type="project" value="TreeGrafter"/>
</dbReference>
<dbReference type="Proteomes" id="UP000538566">
    <property type="component" value="Unassembled WGS sequence"/>
</dbReference>
<dbReference type="Gene3D" id="1.10.10.10">
    <property type="entry name" value="Winged helix-like DNA-binding domain superfamily/Winged helix DNA-binding domain"/>
    <property type="match status" value="1"/>
</dbReference>
<dbReference type="GO" id="GO:0003700">
    <property type="term" value="F:DNA-binding transcription factor activity"/>
    <property type="evidence" value="ECO:0007669"/>
    <property type="project" value="TreeGrafter"/>
</dbReference>
<dbReference type="PANTHER" id="PTHR33221:SF15">
    <property type="entry name" value="HTH-TYPE TRANSCRIPTIONAL REGULATOR YWGB-RELATED"/>
    <property type="match status" value="1"/>
</dbReference>
<sequence length="162" mass="17594">MPTSTRFAVAIHVLSGIALHDGEAVRSEDLARSVNTNSTVVRRILGLLADAGITRSLMGQGGGSILSRPPEQITLLDIYRAVEDQGVFSLHRSEPNPNCSLGRHIVPVLETEFRRFSQSMEGELAGTSLRDVIRKVETRAGKPFSTQRWRAVTATGLDRSAG</sequence>
<dbReference type="Pfam" id="PF02082">
    <property type="entry name" value="Rrf2"/>
    <property type="match status" value="1"/>
</dbReference>
<evidence type="ECO:0000313" key="2">
    <source>
        <dbReference type="Proteomes" id="UP000538566"/>
    </source>
</evidence>
<dbReference type="InterPro" id="IPR036388">
    <property type="entry name" value="WH-like_DNA-bd_sf"/>
</dbReference>
<organism evidence="1 2">
    <name type="scientific">Novosphingobium taihuense</name>
    <dbReference type="NCBI Taxonomy" id="260085"/>
    <lineage>
        <taxon>Bacteria</taxon>
        <taxon>Pseudomonadati</taxon>
        <taxon>Pseudomonadota</taxon>
        <taxon>Alphaproteobacteria</taxon>
        <taxon>Sphingomonadales</taxon>
        <taxon>Sphingomonadaceae</taxon>
        <taxon>Novosphingobium</taxon>
    </lineage>
</organism>
<dbReference type="InterPro" id="IPR000944">
    <property type="entry name" value="Tscrpt_reg_Rrf2"/>
</dbReference>
<dbReference type="SUPFAM" id="SSF46785">
    <property type="entry name" value="Winged helix' DNA-binding domain"/>
    <property type="match status" value="1"/>
</dbReference>